<proteinExistence type="predicted"/>
<name>A0A087U3X9_STEMI</name>
<evidence type="ECO:0000256" key="1">
    <source>
        <dbReference type="SAM" id="Phobius"/>
    </source>
</evidence>
<dbReference type="EMBL" id="KK118042">
    <property type="protein sequence ID" value="KFM72068.1"/>
    <property type="molecule type" value="Genomic_DNA"/>
</dbReference>
<dbReference type="Proteomes" id="UP000054359">
    <property type="component" value="Unassembled WGS sequence"/>
</dbReference>
<evidence type="ECO:0000313" key="3">
    <source>
        <dbReference type="Proteomes" id="UP000054359"/>
    </source>
</evidence>
<feature type="transmembrane region" description="Helical" evidence="1">
    <location>
        <begin position="18"/>
        <end position="40"/>
    </location>
</feature>
<evidence type="ECO:0000313" key="2">
    <source>
        <dbReference type="EMBL" id="KFM72068.1"/>
    </source>
</evidence>
<gene>
    <name evidence="2" type="ORF">X975_23975</name>
</gene>
<accession>A0A087U3X9</accession>
<keyword evidence="1" id="KW-1133">Transmembrane helix</keyword>
<keyword evidence="1" id="KW-0812">Transmembrane</keyword>
<feature type="non-terminal residue" evidence="2">
    <location>
        <position position="89"/>
    </location>
</feature>
<dbReference type="AlphaFoldDB" id="A0A087U3X9"/>
<protein>
    <submittedName>
        <fullName evidence="2">Uncharacterized protein</fullName>
    </submittedName>
</protein>
<organism evidence="2 3">
    <name type="scientific">Stegodyphus mimosarum</name>
    <name type="common">African social velvet spider</name>
    <dbReference type="NCBI Taxonomy" id="407821"/>
    <lineage>
        <taxon>Eukaryota</taxon>
        <taxon>Metazoa</taxon>
        <taxon>Ecdysozoa</taxon>
        <taxon>Arthropoda</taxon>
        <taxon>Chelicerata</taxon>
        <taxon>Arachnida</taxon>
        <taxon>Araneae</taxon>
        <taxon>Araneomorphae</taxon>
        <taxon>Entelegynae</taxon>
        <taxon>Eresoidea</taxon>
        <taxon>Eresidae</taxon>
        <taxon>Stegodyphus</taxon>
    </lineage>
</organism>
<keyword evidence="3" id="KW-1185">Reference proteome</keyword>
<sequence length="89" mass="9813">MIYVVENSLAIFFTIDRLLALLIILGFTGVPSNIFNFLFLQSAISVHEWFDGVESFSSLMETHLRPVGDFSPTNGDLVFSSPGTELGVN</sequence>
<keyword evidence="1" id="KW-0472">Membrane</keyword>
<reference evidence="2 3" key="1">
    <citation type="submission" date="2013-11" db="EMBL/GenBank/DDBJ databases">
        <title>Genome sequencing of Stegodyphus mimosarum.</title>
        <authorList>
            <person name="Bechsgaard J."/>
        </authorList>
    </citation>
    <scope>NUCLEOTIDE SEQUENCE [LARGE SCALE GENOMIC DNA]</scope>
</reference>